<evidence type="ECO:0000313" key="1">
    <source>
        <dbReference type="EMBL" id="EHJ59667.1"/>
    </source>
</evidence>
<reference evidence="1 2" key="1">
    <citation type="journal article" date="2012" name="J. Bacteriol.">
        <title>Genome sequence of benzo(a)pyrene-degrading bacterium Novosphingobium pentaromativorans US6-1.</title>
        <authorList>
            <person name="Luo Y.R."/>
            <person name="Kang S.G."/>
            <person name="Kim S.J."/>
            <person name="Kim M.R."/>
            <person name="Li N."/>
            <person name="Lee J.H."/>
            <person name="Kwon K.K."/>
        </authorList>
    </citation>
    <scope>NUCLEOTIDE SEQUENCE [LARGE SCALE GENOMIC DNA]</scope>
    <source>
        <strain evidence="1 2">US6-1</strain>
    </source>
</reference>
<comment type="caution">
    <text evidence="1">The sequence shown here is derived from an EMBL/GenBank/DDBJ whole genome shotgun (WGS) entry which is preliminary data.</text>
</comment>
<gene>
    <name evidence="1" type="ORF">NSU_3249</name>
</gene>
<proteinExistence type="predicted"/>
<dbReference type="EMBL" id="AGFM01000054">
    <property type="protein sequence ID" value="EHJ59667.1"/>
    <property type="molecule type" value="Genomic_DNA"/>
</dbReference>
<dbReference type="PATRIC" id="fig|1088721.3.peg.3205"/>
<protein>
    <submittedName>
        <fullName evidence="1">Uncharacterized protein</fullName>
    </submittedName>
</protein>
<name>G6EFX7_9SPHN</name>
<sequence length="42" mass="4969">MNSLDDWGHGFETSILRGIARACWKQKLPSLHTWHRALERLH</sequence>
<evidence type="ECO:0000313" key="2">
    <source>
        <dbReference type="Proteomes" id="UP000004030"/>
    </source>
</evidence>
<dbReference type="Proteomes" id="UP000004030">
    <property type="component" value="Unassembled WGS sequence"/>
</dbReference>
<organism evidence="1 2">
    <name type="scientific">Novosphingobium pentaromativorans US6-1</name>
    <dbReference type="NCBI Taxonomy" id="1088721"/>
    <lineage>
        <taxon>Bacteria</taxon>
        <taxon>Pseudomonadati</taxon>
        <taxon>Pseudomonadota</taxon>
        <taxon>Alphaproteobacteria</taxon>
        <taxon>Sphingomonadales</taxon>
        <taxon>Sphingomonadaceae</taxon>
        <taxon>Novosphingobium</taxon>
    </lineage>
</organism>
<accession>G6EFX7</accession>
<dbReference type="AlphaFoldDB" id="G6EFX7"/>
<keyword evidence="2" id="KW-1185">Reference proteome</keyword>